<reference evidence="3" key="2">
    <citation type="submission" date="2016-04" db="EMBL/GenBank/DDBJ databases">
        <title>First Complete Genome Sequence of a Subdivision 6 Acidobacterium.</title>
        <authorList>
            <person name="Huang S."/>
            <person name="Vieira S."/>
            <person name="Bunk B."/>
            <person name="Riedel T."/>
            <person name="Sproeer C."/>
            <person name="Overmann J."/>
        </authorList>
    </citation>
    <scope>NUCLEOTIDE SEQUENCE [LARGE SCALE GENOMIC DNA]</scope>
    <source>
        <strain evidence="3">DSM 100886 HEG_-6_39</strain>
    </source>
</reference>
<protein>
    <recommendedName>
        <fullName evidence="4">DUF5666 domain-containing protein</fullName>
    </recommendedName>
</protein>
<dbReference type="AlphaFoldDB" id="A0A143PIH2"/>
<dbReference type="KEGG" id="abac:LuPra_01572"/>
<name>A0A143PIH2_LUTPR</name>
<evidence type="ECO:0008006" key="4">
    <source>
        <dbReference type="Google" id="ProtNLM"/>
    </source>
</evidence>
<dbReference type="EMBL" id="CP015136">
    <property type="protein sequence ID" value="AMY08372.1"/>
    <property type="molecule type" value="Genomic_DNA"/>
</dbReference>
<evidence type="ECO:0000313" key="3">
    <source>
        <dbReference type="Proteomes" id="UP000076079"/>
    </source>
</evidence>
<gene>
    <name evidence="2" type="ORF">LuPra_01572</name>
</gene>
<dbReference type="Proteomes" id="UP000076079">
    <property type="component" value="Chromosome"/>
</dbReference>
<evidence type="ECO:0000313" key="2">
    <source>
        <dbReference type="EMBL" id="AMY08372.1"/>
    </source>
</evidence>
<proteinExistence type="predicted"/>
<accession>A0A143PIH2</accession>
<reference evidence="2 3" key="1">
    <citation type="journal article" date="2016" name="Genome Announc.">
        <title>First Complete Genome Sequence of a Subdivision 6 Acidobacterium Strain.</title>
        <authorList>
            <person name="Huang S."/>
            <person name="Vieira S."/>
            <person name="Bunk B."/>
            <person name="Riedel T."/>
            <person name="Sproer C."/>
            <person name="Overmann J."/>
        </authorList>
    </citation>
    <scope>NUCLEOTIDE SEQUENCE [LARGE SCALE GENOMIC DNA]</scope>
    <source>
        <strain evidence="3">DSM 100886 HEG_-6_39</strain>
    </source>
</reference>
<keyword evidence="3" id="KW-1185">Reference proteome</keyword>
<dbReference type="RefSeq" id="WP_110170226.1">
    <property type="nucleotide sequence ID" value="NZ_CP015136.1"/>
</dbReference>
<dbReference type="OrthoDB" id="122274at2"/>
<feature type="chain" id="PRO_5007511396" description="DUF5666 domain-containing protein" evidence="1">
    <location>
        <begin position="28"/>
        <end position="193"/>
    </location>
</feature>
<feature type="signal peptide" evidence="1">
    <location>
        <begin position="1"/>
        <end position="27"/>
    </location>
</feature>
<sequence length="193" mass="20279" precursor="true">MRRVITTTTRGLIIAMATLCLAATAGAQPTQSTQKLPTGAPKVTAMQLKGVVVAVKGNHLVVRMEPSGEYRLFITKPGQTATIDGKVTPMTNLAPGTSLTASVAMMETPVVDRTVATLTGTVWQAGPTTVVLTLANGENHQYDVPAGMKFNVDGVMKEAMELRPGMKVTATKVVESPRMELATDAVVTGTTKP</sequence>
<keyword evidence="1" id="KW-0732">Signal</keyword>
<organism evidence="2 3">
    <name type="scientific">Luteitalea pratensis</name>
    <dbReference type="NCBI Taxonomy" id="1855912"/>
    <lineage>
        <taxon>Bacteria</taxon>
        <taxon>Pseudomonadati</taxon>
        <taxon>Acidobacteriota</taxon>
        <taxon>Vicinamibacteria</taxon>
        <taxon>Vicinamibacterales</taxon>
        <taxon>Vicinamibacteraceae</taxon>
        <taxon>Luteitalea</taxon>
    </lineage>
</organism>
<evidence type="ECO:0000256" key="1">
    <source>
        <dbReference type="SAM" id="SignalP"/>
    </source>
</evidence>